<dbReference type="GO" id="GO:0031901">
    <property type="term" value="C:early endosome membrane"/>
    <property type="evidence" value="ECO:0007669"/>
    <property type="project" value="TreeGrafter"/>
</dbReference>
<accession>A0AA41MW31</accession>
<sequence length="186" mass="21628">MECHRKEMGGGLQSTDHHRDVYASSIDDILEDEDHYADQLKEYLFYAEALWTVGRKHELMQYDLEMAAQDLASKKQQCEELATGTVRTLSLKGMTTKLFGQETPEQREARTKVLEEQINEGEQQLKSKNLEGREFVKNAWVDTERFKEQKNCDLKETLVSYAFMQISICKKGIQVWTNAKECFSKM</sequence>
<evidence type="ECO:0000313" key="2">
    <source>
        <dbReference type="Proteomes" id="UP001166674"/>
    </source>
</evidence>
<comment type="caution">
    <text evidence="1">The sequence shown here is derived from an EMBL/GenBank/DDBJ whole genome shotgun (WGS) entry which is preliminary data.</text>
</comment>
<dbReference type="EMBL" id="JAATJV010352322">
    <property type="protein sequence ID" value="MBZ3879214.1"/>
    <property type="molecule type" value="Genomic_DNA"/>
</dbReference>
<name>A0AA41MW31_SCICA</name>
<dbReference type="GO" id="GO:0015031">
    <property type="term" value="P:protein transport"/>
    <property type="evidence" value="ECO:0007669"/>
    <property type="project" value="InterPro"/>
</dbReference>
<dbReference type="PANTHER" id="PTHR46596:SF1">
    <property type="entry name" value="SORTING NEXIN-4"/>
    <property type="match status" value="1"/>
</dbReference>
<keyword evidence="2" id="KW-1185">Reference proteome</keyword>
<dbReference type="GO" id="GO:0032266">
    <property type="term" value="F:phosphatidylinositol-3-phosphate binding"/>
    <property type="evidence" value="ECO:0007669"/>
    <property type="project" value="TreeGrafter"/>
</dbReference>
<dbReference type="Proteomes" id="UP001166674">
    <property type="component" value="Unassembled WGS sequence"/>
</dbReference>
<reference evidence="1" key="1">
    <citation type="submission" date="2020-03" db="EMBL/GenBank/DDBJ databases">
        <title>Studies in the Genomics of Life Span.</title>
        <authorList>
            <person name="Glass D."/>
        </authorList>
    </citation>
    <scope>NUCLEOTIDE SEQUENCE</scope>
    <source>
        <strain evidence="1">SUZIE</strain>
        <tissue evidence="1">Muscle</tissue>
    </source>
</reference>
<dbReference type="InterPro" id="IPR034783">
    <property type="entry name" value="SNX4"/>
</dbReference>
<dbReference type="PANTHER" id="PTHR46596">
    <property type="entry name" value="SORTING NEXIN-4"/>
    <property type="match status" value="1"/>
</dbReference>
<gene>
    <name evidence="1" type="ORF">SUZIE_151820</name>
</gene>
<dbReference type="Gene3D" id="1.20.1270.60">
    <property type="entry name" value="Arfaptin homology (AH) domain/BAR domain"/>
    <property type="match status" value="1"/>
</dbReference>
<proteinExistence type="predicted"/>
<dbReference type="InterPro" id="IPR027267">
    <property type="entry name" value="AH/BAR_dom_sf"/>
</dbReference>
<dbReference type="AlphaFoldDB" id="A0AA41MW31"/>
<organism evidence="1 2">
    <name type="scientific">Sciurus carolinensis</name>
    <name type="common">Eastern gray squirrel</name>
    <dbReference type="NCBI Taxonomy" id="30640"/>
    <lineage>
        <taxon>Eukaryota</taxon>
        <taxon>Metazoa</taxon>
        <taxon>Chordata</taxon>
        <taxon>Craniata</taxon>
        <taxon>Vertebrata</taxon>
        <taxon>Euteleostomi</taxon>
        <taxon>Mammalia</taxon>
        <taxon>Eutheria</taxon>
        <taxon>Euarchontoglires</taxon>
        <taxon>Glires</taxon>
        <taxon>Rodentia</taxon>
        <taxon>Sciuromorpha</taxon>
        <taxon>Sciuridae</taxon>
        <taxon>Sciurinae</taxon>
        <taxon>Sciurini</taxon>
        <taxon>Sciurus</taxon>
    </lineage>
</organism>
<protein>
    <submittedName>
        <fullName evidence="1">Sorting nexin-4</fullName>
    </submittedName>
</protein>
<dbReference type="GO" id="GO:0031201">
    <property type="term" value="C:SNARE complex"/>
    <property type="evidence" value="ECO:0007669"/>
    <property type="project" value="TreeGrafter"/>
</dbReference>
<dbReference type="GO" id="GO:0005886">
    <property type="term" value="C:plasma membrane"/>
    <property type="evidence" value="ECO:0007669"/>
    <property type="project" value="TreeGrafter"/>
</dbReference>
<evidence type="ECO:0000313" key="1">
    <source>
        <dbReference type="EMBL" id="MBZ3879214.1"/>
    </source>
</evidence>
<dbReference type="GO" id="GO:2000786">
    <property type="term" value="P:positive regulation of autophagosome assembly"/>
    <property type="evidence" value="ECO:0007669"/>
    <property type="project" value="TreeGrafter"/>
</dbReference>